<dbReference type="GO" id="GO:0016787">
    <property type="term" value="F:hydrolase activity"/>
    <property type="evidence" value="ECO:0007669"/>
    <property type="project" value="UniProtKB-KW"/>
</dbReference>
<evidence type="ECO:0000256" key="3">
    <source>
        <dbReference type="ARBA" id="ARBA00022806"/>
    </source>
</evidence>
<keyword evidence="1" id="KW-0547">Nucleotide-binding</keyword>
<dbReference type="Gene3D" id="3.40.50.300">
    <property type="entry name" value="P-loop containing nucleotide triphosphate hydrolases"/>
    <property type="match status" value="3"/>
</dbReference>
<dbReference type="InterPro" id="IPR041679">
    <property type="entry name" value="DNA2/NAM7-like_C"/>
</dbReference>
<dbReference type="SUPFAM" id="SSF52540">
    <property type="entry name" value="P-loop containing nucleoside triphosphate hydrolases"/>
    <property type="match status" value="1"/>
</dbReference>
<dbReference type="InterPro" id="IPR014001">
    <property type="entry name" value="Helicase_ATP-bd"/>
</dbReference>
<dbReference type="InterPro" id="IPR050534">
    <property type="entry name" value="Coronavir_polyprotein_1ab"/>
</dbReference>
<keyword evidence="4" id="KW-0067">ATP-binding</keyword>
<dbReference type="PANTHER" id="PTHR43788:SF8">
    <property type="entry name" value="DNA-BINDING PROTEIN SMUBP-2"/>
    <property type="match status" value="1"/>
</dbReference>
<dbReference type="OrthoDB" id="6513042at2759"/>
<proteinExistence type="predicted"/>
<name>A0A9P6EJ75_9AGAR</name>
<organism evidence="6 7">
    <name type="scientific">Crepidotus variabilis</name>
    <dbReference type="NCBI Taxonomy" id="179855"/>
    <lineage>
        <taxon>Eukaryota</taxon>
        <taxon>Fungi</taxon>
        <taxon>Dikarya</taxon>
        <taxon>Basidiomycota</taxon>
        <taxon>Agaricomycotina</taxon>
        <taxon>Agaricomycetes</taxon>
        <taxon>Agaricomycetidae</taxon>
        <taxon>Agaricales</taxon>
        <taxon>Agaricineae</taxon>
        <taxon>Crepidotaceae</taxon>
        <taxon>Crepidotus</taxon>
    </lineage>
</organism>
<sequence>CLGGLVSQVDLIERNKPRESINDFSTAAHDKEGKFQVENTRFTTRVRQSKQVLEDANGAQFTSKATKARGKHTTLTFHNGRPSHKVSHIKVLGREEATNSERASDELIFRVLAGLDKLSQSTLIKKIWFSQRPSFWSAVRLPIPKSSVLEDVISTVILNGSQKAAARAMVGDSHIVVVHGPPGTGKTTTIAASALVWDHSKLPAWIVAHSNVAVKNIAESFAKKKVDFKLLVSKEFYEEWHEHLYEGVVDRLIQSDQLSDTHADINRLFMGSCVVLSTLSMLSNPTLFQCGAFKLVPLERLVIDEASQINIFEFLHVFHTHQKTLQKVCFFGDPFQLPPFGKEEVPAIQTIFDLEHVMKSARTVFLDTQYRMPTPIGSFISQNVYQGRLNSVHKIQAPGCLAFIDATRTGEEKQGKSTRNTGEVDVIVSLVRHYYGSTNFCVITPYDAQRSAIQDALKREGLPWEPVFNLDSFQGSLDSGDFYKIYSLVLFRQRSRLCSGLCCAFNTARISFVSQSDERHVDEV</sequence>
<reference evidence="6" key="1">
    <citation type="submission" date="2020-11" db="EMBL/GenBank/DDBJ databases">
        <authorList>
            <consortium name="DOE Joint Genome Institute"/>
            <person name="Ahrendt S."/>
            <person name="Riley R."/>
            <person name="Andreopoulos W."/>
            <person name="Labutti K."/>
            <person name="Pangilinan J."/>
            <person name="Ruiz-Duenas F.J."/>
            <person name="Barrasa J.M."/>
            <person name="Sanchez-Garcia M."/>
            <person name="Camarero S."/>
            <person name="Miyauchi S."/>
            <person name="Serrano A."/>
            <person name="Linde D."/>
            <person name="Babiker R."/>
            <person name="Drula E."/>
            <person name="Ayuso-Fernandez I."/>
            <person name="Pacheco R."/>
            <person name="Padilla G."/>
            <person name="Ferreira P."/>
            <person name="Barriuso J."/>
            <person name="Kellner H."/>
            <person name="Castanera R."/>
            <person name="Alfaro M."/>
            <person name="Ramirez L."/>
            <person name="Pisabarro A.G."/>
            <person name="Kuo A."/>
            <person name="Tritt A."/>
            <person name="Lipzen A."/>
            <person name="He G."/>
            <person name="Yan M."/>
            <person name="Ng V."/>
            <person name="Cullen D."/>
            <person name="Martin F."/>
            <person name="Rosso M.-N."/>
            <person name="Henrissat B."/>
            <person name="Hibbett D."/>
            <person name="Martinez A.T."/>
            <person name="Grigoriev I.V."/>
        </authorList>
    </citation>
    <scope>NUCLEOTIDE SEQUENCE</scope>
    <source>
        <strain evidence="6">CBS 506.95</strain>
    </source>
</reference>
<dbReference type="SMART" id="SM00487">
    <property type="entry name" value="DEXDc"/>
    <property type="match status" value="1"/>
</dbReference>
<evidence type="ECO:0000313" key="6">
    <source>
        <dbReference type="EMBL" id="KAF9529885.1"/>
    </source>
</evidence>
<dbReference type="GO" id="GO:0005524">
    <property type="term" value="F:ATP binding"/>
    <property type="evidence" value="ECO:0007669"/>
    <property type="project" value="UniProtKB-KW"/>
</dbReference>
<dbReference type="CDD" id="cd17934">
    <property type="entry name" value="DEXXQc_Upf1-like"/>
    <property type="match status" value="1"/>
</dbReference>
<dbReference type="Proteomes" id="UP000807306">
    <property type="component" value="Unassembled WGS sequence"/>
</dbReference>
<evidence type="ECO:0000313" key="7">
    <source>
        <dbReference type="Proteomes" id="UP000807306"/>
    </source>
</evidence>
<keyword evidence="2 6" id="KW-0378">Hydrolase</keyword>
<dbReference type="Pfam" id="PF13604">
    <property type="entry name" value="AAA_30"/>
    <property type="match status" value="1"/>
</dbReference>
<comment type="caution">
    <text evidence="6">The sequence shown here is derived from an EMBL/GenBank/DDBJ whole genome shotgun (WGS) entry which is preliminary data.</text>
</comment>
<dbReference type="AlphaFoldDB" id="A0A9P6EJ75"/>
<evidence type="ECO:0000256" key="1">
    <source>
        <dbReference type="ARBA" id="ARBA00022741"/>
    </source>
</evidence>
<dbReference type="Pfam" id="PF13087">
    <property type="entry name" value="AAA_12"/>
    <property type="match status" value="1"/>
</dbReference>
<feature type="non-terminal residue" evidence="6">
    <location>
        <position position="1"/>
    </location>
</feature>
<gene>
    <name evidence="6" type="ORF">CPB83DRAFT_764188</name>
</gene>
<evidence type="ECO:0000259" key="5">
    <source>
        <dbReference type="SMART" id="SM00487"/>
    </source>
</evidence>
<dbReference type="PANTHER" id="PTHR43788">
    <property type="entry name" value="DNA2/NAM7 HELICASE FAMILY MEMBER"/>
    <property type="match status" value="1"/>
</dbReference>
<protein>
    <submittedName>
        <fullName evidence="6">P-loop containing nucleoside triphosphate hydrolase protein</fullName>
    </submittedName>
</protein>
<accession>A0A9P6EJ75</accession>
<dbReference type="EMBL" id="MU157843">
    <property type="protein sequence ID" value="KAF9529885.1"/>
    <property type="molecule type" value="Genomic_DNA"/>
</dbReference>
<dbReference type="GO" id="GO:0043139">
    <property type="term" value="F:5'-3' DNA helicase activity"/>
    <property type="evidence" value="ECO:0007669"/>
    <property type="project" value="TreeGrafter"/>
</dbReference>
<evidence type="ECO:0000256" key="2">
    <source>
        <dbReference type="ARBA" id="ARBA00022801"/>
    </source>
</evidence>
<evidence type="ECO:0000256" key="4">
    <source>
        <dbReference type="ARBA" id="ARBA00022840"/>
    </source>
</evidence>
<feature type="domain" description="Helicase ATP-binding" evidence="5">
    <location>
        <begin position="154"/>
        <end position="345"/>
    </location>
</feature>
<dbReference type="InterPro" id="IPR027417">
    <property type="entry name" value="P-loop_NTPase"/>
</dbReference>
<keyword evidence="7" id="KW-1185">Reference proteome</keyword>
<keyword evidence="3" id="KW-0347">Helicase</keyword>